<name>A0A336MBW3_CULSO</name>
<keyword evidence="1" id="KW-0812">Transmembrane</keyword>
<evidence type="ECO:0000313" key="2">
    <source>
        <dbReference type="EMBL" id="SSX27804.1"/>
    </source>
</evidence>
<organism evidence="2">
    <name type="scientific">Culicoides sonorensis</name>
    <name type="common">Biting midge</name>
    <dbReference type="NCBI Taxonomy" id="179676"/>
    <lineage>
        <taxon>Eukaryota</taxon>
        <taxon>Metazoa</taxon>
        <taxon>Ecdysozoa</taxon>
        <taxon>Arthropoda</taxon>
        <taxon>Hexapoda</taxon>
        <taxon>Insecta</taxon>
        <taxon>Pterygota</taxon>
        <taxon>Neoptera</taxon>
        <taxon>Endopterygota</taxon>
        <taxon>Diptera</taxon>
        <taxon>Nematocera</taxon>
        <taxon>Chironomoidea</taxon>
        <taxon>Ceratopogonidae</taxon>
        <taxon>Ceratopogoninae</taxon>
        <taxon>Culicoides</taxon>
        <taxon>Monoculicoides</taxon>
    </lineage>
</organism>
<dbReference type="EMBL" id="UFQT01000880">
    <property type="protein sequence ID" value="SSX27804.1"/>
    <property type="molecule type" value="Genomic_DNA"/>
</dbReference>
<dbReference type="AlphaFoldDB" id="A0A336MBW3"/>
<dbReference type="OMA" id="VISDDRW"/>
<keyword evidence="1" id="KW-1133">Transmembrane helix</keyword>
<feature type="transmembrane region" description="Helical" evidence="1">
    <location>
        <begin position="6"/>
        <end position="29"/>
    </location>
</feature>
<proteinExistence type="predicted"/>
<gene>
    <name evidence="2" type="primary">CSON014857</name>
</gene>
<accession>A0A336MBW3</accession>
<dbReference type="VEuPathDB" id="VectorBase:CSON014857"/>
<keyword evidence="1" id="KW-0472">Membrane</keyword>
<reference evidence="2" key="1">
    <citation type="submission" date="2018-07" db="EMBL/GenBank/DDBJ databases">
        <authorList>
            <person name="Quirk P.G."/>
            <person name="Krulwich T.A."/>
        </authorList>
    </citation>
    <scope>NUCLEOTIDE SEQUENCE</scope>
</reference>
<protein>
    <submittedName>
        <fullName evidence="2">CSON014857 protein</fullName>
    </submittedName>
</protein>
<sequence>MKSINLQFLTLFRFSFIITILLSLIGLSVTQFNQYAHKDVIENARNEALLPPYLKSQHYRVPRIRAALAYNSWFGPGEKPVFERAAHNISRKEIYTVLAHAGLIPRNSKYFRF</sequence>
<evidence type="ECO:0000256" key="1">
    <source>
        <dbReference type="SAM" id="Phobius"/>
    </source>
</evidence>